<gene>
    <name evidence="1" type="ORF">LOK49_LG03G01437</name>
</gene>
<keyword evidence="2" id="KW-1185">Reference proteome</keyword>
<proteinExistence type="predicted"/>
<evidence type="ECO:0000313" key="1">
    <source>
        <dbReference type="EMBL" id="KAI8021439.1"/>
    </source>
</evidence>
<evidence type="ECO:0000313" key="2">
    <source>
        <dbReference type="Proteomes" id="UP001060215"/>
    </source>
</evidence>
<sequence length="156" mass="17132">MIMPAHKHRNTASNDVEPGPLLLVHVQEPPPKPGFPMRSTVGIGGSDDVRSTCHGCIRIIWVVGGGGRRRRRRRRRGYEFGEGNANEMEGLIYRDHMNLDTSRIDLVMGSYHFFAKILSFSQKGPRGICVLSANGTVSNVTIRQPGSSGGVLTYEG</sequence>
<comment type="caution">
    <text evidence="1">The sequence shown here is derived from an EMBL/GenBank/DDBJ whole genome shotgun (WGS) entry which is preliminary data.</text>
</comment>
<dbReference type="EMBL" id="CM045763">
    <property type="protein sequence ID" value="KAI8021439.1"/>
    <property type="molecule type" value="Genomic_DNA"/>
</dbReference>
<accession>A0ACC0I8G2</accession>
<organism evidence="1 2">
    <name type="scientific">Camellia lanceoleosa</name>
    <dbReference type="NCBI Taxonomy" id="1840588"/>
    <lineage>
        <taxon>Eukaryota</taxon>
        <taxon>Viridiplantae</taxon>
        <taxon>Streptophyta</taxon>
        <taxon>Embryophyta</taxon>
        <taxon>Tracheophyta</taxon>
        <taxon>Spermatophyta</taxon>
        <taxon>Magnoliopsida</taxon>
        <taxon>eudicotyledons</taxon>
        <taxon>Gunneridae</taxon>
        <taxon>Pentapetalae</taxon>
        <taxon>asterids</taxon>
        <taxon>Ericales</taxon>
        <taxon>Theaceae</taxon>
        <taxon>Camellia</taxon>
    </lineage>
</organism>
<protein>
    <submittedName>
        <fullName evidence="1">AT-hook motif nuclear-localized protein 1</fullName>
    </submittedName>
</protein>
<name>A0ACC0I8G2_9ERIC</name>
<dbReference type="Proteomes" id="UP001060215">
    <property type="component" value="Chromosome 6"/>
</dbReference>
<reference evidence="1 2" key="1">
    <citation type="journal article" date="2022" name="Plant J.">
        <title>Chromosome-level genome of Camellia lanceoleosa provides a valuable resource for understanding genome evolution and self-incompatibility.</title>
        <authorList>
            <person name="Gong W."/>
            <person name="Xiao S."/>
            <person name="Wang L."/>
            <person name="Liao Z."/>
            <person name="Chang Y."/>
            <person name="Mo W."/>
            <person name="Hu G."/>
            <person name="Li W."/>
            <person name="Zhao G."/>
            <person name="Zhu H."/>
            <person name="Hu X."/>
            <person name="Ji K."/>
            <person name="Xiang X."/>
            <person name="Song Q."/>
            <person name="Yuan D."/>
            <person name="Jin S."/>
            <person name="Zhang L."/>
        </authorList>
    </citation>
    <scope>NUCLEOTIDE SEQUENCE [LARGE SCALE GENOMIC DNA]</scope>
    <source>
        <strain evidence="1">SQ_2022a</strain>
    </source>
</reference>